<dbReference type="Proteomes" id="UP001601442">
    <property type="component" value="Unassembled WGS sequence"/>
</dbReference>
<feature type="region of interest" description="Disordered" evidence="1">
    <location>
        <begin position="357"/>
        <end position="380"/>
    </location>
</feature>
<proteinExistence type="predicted"/>
<dbReference type="Pfam" id="PF11887">
    <property type="entry name" value="Mce4_CUP1"/>
    <property type="match status" value="1"/>
</dbReference>
<feature type="domain" description="Mammalian cell entry C-terminal" evidence="4">
    <location>
        <begin position="175"/>
        <end position="288"/>
    </location>
</feature>
<feature type="domain" description="Mce/MlaD" evidence="3">
    <location>
        <begin position="50"/>
        <end position="123"/>
    </location>
</feature>
<dbReference type="InterPro" id="IPR003399">
    <property type="entry name" value="Mce/MlaD"/>
</dbReference>
<dbReference type="PANTHER" id="PTHR33371:SF15">
    <property type="entry name" value="LIPOPROTEIN LPRN"/>
    <property type="match status" value="1"/>
</dbReference>
<protein>
    <submittedName>
        <fullName evidence="5">MCE family protein</fullName>
    </submittedName>
</protein>
<organism evidence="5 6">
    <name type="scientific">Nocardia aobensis</name>
    <dbReference type="NCBI Taxonomy" id="257277"/>
    <lineage>
        <taxon>Bacteria</taxon>
        <taxon>Bacillati</taxon>
        <taxon>Actinomycetota</taxon>
        <taxon>Actinomycetes</taxon>
        <taxon>Mycobacteriales</taxon>
        <taxon>Nocardiaceae</taxon>
        <taxon>Nocardia</taxon>
    </lineage>
</organism>
<evidence type="ECO:0000256" key="2">
    <source>
        <dbReference type="SAM" id="SignalP"/>
    </source>
</evidence>
<keyword evidence="6" id="KW-1185">Reference proteome</keyword>
<dbReference type="InterPro" id="IPR024516">
    <property type="entry name" value="Mce_C"/>
</dbReference>
<keyword evidence="2" id="KW-0732">Signal</keyword>
<dbReference type="PROSITE" id="PS51257">
    <property type="entry name" value="PROKAR_LIPOPROTEIN"/>
    <property type="match status" value="1"/>
</dbReference>
<evidence type="ECO:0000259" key="4">
    <source>
        <dbReference type="Pfam" id="PF11887"/>
    </source>
</evidence>
<dbReference type="RefSeq" id="WP_387398742.1">
    <property type="nucleotide sequence ID" value="NZ_JBIAMT010000005.1"/>
</dbReference>
<feature type="signal peptide" evidence="2">
    <location>
        <begin position="1"/>
        <end position="25"/>
    </location>
</feature>
<reference evidence="5 6" key="1">
    <citation type="submission" date="2024-10" db="EMBL/GenBank/DDBJ databases">
        <title>The Natural Products Discovery Center: Release of the First 8490 Sequenced Strains for Exploring Actinobacteria Biosynthetic Diversity.</title>
        <authorList>
            <person name="Kalkreuter E."/>
            <person name="Kautsar S.A."/>
            <person name="Yang D."/>
            <person name="Bader C.D."/>
            <person name="Teijaro C.N."/>
            <person name="Fluegel L."/>
            <person name="Davis C.M."/>
            <person name="Simpson J.R."/>
            <person name="Lauterbach L."/>
            <person name="Steele A.D."/>
            <person name="Gui C."/>
            <person name="Meng S."/>
            <person name="Li G."/>
            <person name="Viehrig K."/>
            <person name="Ye F."/>
            <person name="Su P."/>
            <person name="Kiefer A.F."/>
            <person name="Nichols A."/>
            <person name="Cepeda A.J."/>
            <person name="Yan W."/>
            <person name="Fan B."/>
            <person name="Jiang Y."/>
            <person name="Adhikari A."/>
            <person name="Zheng C.-J."/>
            <person name="Schuster L."/>
            <person name="Cowan T.M."/>
            <person name="Smanski M.J."/>
            <person name="Chevrette M.G."/>
            <person name="De Carvalho L.P.S."/>
            <person name="Shen B."/>
        </authorList>
    </citation>
    <scope>NUCLEOTIDE SEQUENCE [LARGE SCALE GENOMIC DNA]</scope>
    <source>
        <strain evidence="5 6">NPDC004119</strain>
    </source>
</reference>
<dbReference type="NCBIfam" id="TIGR00996">
    <property type="entry name" value="Mtu_fam_mce"/>
    <property type="match status" value="1"/>
</dbReference>
<evidence type="ECO:0000313" key="5">
    <source>
        <dbReference type="EMBL" id="MFF0499885.1"/>
    </source>
</evidence>
<name>A0ABW6P9N9_9NOCA</name>
<evidence type="ECO:0000256" key="1">
    <source>
        <dbReference type="SAM" id="MobiDB-lite"/>
    </source>
</evidence>
<dbReference type="PANTHER" id="PTHR33371">
    <property type="entry name" value="INTERMEMBRANE PHOSPHOLIPID TRANSPORT SYSTEM BINDING PROTEIN MLAD-RELATED"/>
    <property type="match status" value="1"/>
</dbReference>
<comment type="caution">
    <text evidence="5">The sequence shown here is derived from an EMBL/GenBank/DDBJ whole genome shotgun (WGS) entry which is preliminary data.</text>
</comment>
<evidence type="ECO:0000313" key="6">
    <source>
        <dbReference type="Proteomes" id="UP001601442"/>
    </source>
</evidence>
<accession>A0ABW6P9N9</accession>
<dbReference type="Pfam" id="PF02470">
    <property type="entry name" value="MlaD"/>
    <property type="match status" value="1"/>
</dbReference>
<evidence type="ECO:0000259" key="3">
    <source>
        <dbReference type="Pfam" id="PF02470"/>
    </source>
</evidence>
<dbReference type="EMBL" id="JBIAMT010000005">
    <property type="protein sequence ID" value="MFF0499885.1"/>
    <property type="molecule type" value="Genomic_DNA"/>
</dbReference>
<dbReference type="InterPro" id="IPR052336">
    <property type="entry name" value="MlaD_Phospholipid_Transporter"/>
</dbReference>
<dbReference type="InterPro" id="IPR005693">
    <property type="entry name" value="Mce"/>
</dbReference>
<sequence>MSARRMWSRTLGCALVCCALAPALAGCGEWRGVNSLSLPGTKGEGQGSFEVRIQMPNVTGIQPNSRVRVADVNVGTITRIDRENWHAVVTVRLDGDVRLPENATAKIGQTSLLGSQHIELAPPVNEPPTGRLHGGDLIPLERASQYPTTEQALSAMSLVLNGGGIGRLQGIDAELNAALSGRESDVHNLIGQLATFTSSLDEQKTEIIEAMSGLDHLAATVNNQNQVLTKSLDAIPPALGVLNDQRDTLIRALTAIGDFAGKANDVVVASHDDVAQNLRNLQPALRALGDAGRDLTRSLGIYATYPWPAQNLDKWIRGDYGNLTAVIDLTLGRIDNSLLQGTPLEGQLTALETALGRTKDRQPGLGTPNPLSGPVSDGGR</sequence>
<gene>
    <name evidence="5" type="ORF">ACFYU5_26030</name>
</gene>
<feature type="chain" id="PRO_5047542434" evidence="2">
    <location>
        <begin position="26"/>
        <end position="380"/>
    </location>
</feature>